<evidence type="ECO:0000256" key="13">
    <source>
        <dbReference type="SAM" id="Phobius"/>
    </source>
</evidence>
<dbReference type="STRING" id="1280952.HJA_00825"/>
<dbReference type="RefSeq" id="WP_081814445.1">
    <property type="nucleotide sequence ID" value="NZ_ARYJ01000001.1"/>
</dbReference>
<keyword evidence="7" id="KW-0573">Peptidoglycan synthesis</keyword>
<keyword evidence="15" id="KW-1185">Reference proteome</keyword>
<feature type="transmembrane region" description="Helical" evidence="13">
    <location>
        <begin position="76"/>
        <end position="96"/>
    </location>
</feature>
<evidence type="ECO:0000313" key="14">
    <source>
        <dbReference type="EMBL" id="KCZ91037.1"/>
    </source>
</evidence>
<feature type="transmembrane region" description="Helical" evidence="13">
    <location>
        <begin position="190"/>
        <end position="207"/>
    </location>
</feature>
<keyword evidence="4" id="KW-0808">Transferase</keyword>
<dbReference type="InterPro" id="IPR011923">
    <property type="entry name" value="RodA/MrdB"/>
</dbReference>
<feature type="transmembrane region" description="Helical" evidence="13">
    <location>
        <begin position="102"/>
        <end position="121"/>
    </location>
</feature>
<evidence type="ECO:0000256" key="5">
    <source>
        <dbReference type="ARBA" id="ARBA00022692"/>
    </source>
</evidence>
<comment type="caution">
    <text evidence="14">The sequence shown here is derived from an EMBL/GenBank/DDBJ whole genome shotgun (WGS) entry which is preliminary data.</text>
</comment>
<comment type="subcellular location">
    <subcellularLocation>
        <location evidence="1">Membrane</location>
        <topology evidence="1">Multi-pass membrane protein</topology>
    </subcellularLocation>
</comment>
<dbReference type="GO" id="GO:0008360">
    <property type="term" value="P:regulation of cell shape"/>
    <property type="evidence" value="ECO:0007669"/>
    <property type="project" value="UniProtKB-KW"/>
</dbReference>
<gene>
    <name evidence="14" type="ORF">HJA_00825</name>
</gene>
<dbReference type="GO" id="GO:0016757">
    <property type="term" value="F:glycosyltransferase activity"/>
    <property type="evidence" value="ECO:0007669"/>
    <property type="project" value="UniProtKB-KW"/>
</dbReference>
<feature type="transmembrane region" description="Helical" evidence="13">
    <location>
        <begin position="306"/>
        <end position="327"/>
    </location>
</feature>
<protein>
    <recommendedName>
        <fullName evidence="12">Cell wall polymerase</fullName>
    </recommendedName>
    <alternativeName>
        <fullName evidence="11">Peptidoglycan polymerase</fullName>
    </alternativeName>
</protein>
<evidence type="ECO:0000256" key="11">
    <source>
        <dbReference type="ARBA" id="ARBA00032370"/>
    </source>
</evidence>
<keyword evidence="10" id="KW-0961">Cell wall biogenesis/degradation</keyword>
<dbReference type="OrthoDB" id="9768187at2"/>
<dbReference type="GO" id="GO:0032153">
    <property type="term" value="C:cell division site"/>
    <property type="evidence" value="ECO:0007669"/>
    <property type="project" value="TreeGrafter"/>
</dbReference>
<dbReference type="PATRIC" id="fig|1280952.3.peg.169"/>
<dbReference type="GO" id="GO:0051301">
    <property type="term" value="P:cell division"/>
    <property type="evidence" value="ECO:0007669"/>
    <property type="project" value="InterPro"/>
</dbReference>
<accession>A0A059FKC3</accession>
<evidence type="ECO:0000256" key="3">
    <source>
        <dbReference type="ARBA" id="ARBA00022676"/>
    </source>
</evidence>
<evidence type="ECO:0000256" key="4">
    <source>
        <dbReference type="ARBA" id="ARBA00022679"/>
    </source>
</evidence>
<dbReference type="InterPro" id="IPR018365">
    <property type="entry name" value="Cell_cycle_FtsW-rel_CS"/>
</dbReference>
<proteinExistence type="predicted"/>
<keyword evidence="2" id="KW-1003">Cell membrane</keyword>
<name>A0A059FKC3_9PROT</name>
<keyword evidence="5 13" id="KW-0812">Transmembrane</keyword>
<dbReference type="EMBL" id="ARYJ01000001">
    <property type="protein sequence ID" value="KCZ91037.1"/>
    <property type="molecule type" value="Genomic_DNA"/>
</dbReference>
<keyword evidence="8 13" id="KW-1133">Transmembrane helix</keyword>
<evidence type="ECO:0000256" key="8">
    <source>
        <dbReference type="ARBA" id="ARBA00022989"/>
    </source>
</evidence>
<feature type="transmembrane region" description="Helical" evidence="13">
    <location>
        <begin position="339"/>
        <end position="366"/>
    </location>
</feature>
<evidence type="ECO:0000256" key="9">
    <source>
        <dbReference type="ARBA" id="ARBA00023136"/>
    </source>
</evidence>
<dbReference type="PANTHER" id="PTHR30474:SF1">
    <property type="entry name" value="PEPTIDOGLYCAN GLYCOSYLTRANSFERASE MRDB"/>
    <property type="match status" value="1"/>
</dbReference>
<feature type="transmembrane region" description="Helical" evidence="13">
    <location>
        <begin position="165"/>
        <end position="184"/>
    </location>
</feature>
<feature type="transmembrane region" description="Helical" evidence="13">
    <location>
        <begin position="41"/>
        <end position="64"/>
    </location>
</feature>
<dbReference type="GO" id="GO:0071555">
    <property type="term" value="P:cell wall organization"/>
    <property type="evidence" value="ECO:0007669"/>
    <property type="project" value="UniProtKB-KW"/>
</dbReference>
<dbReference type="Pfam" id="PF01098">
    <property type="entry name" value="FTSW_RODA_SPOVE"/>
    <property type="match status" value="1"/>
</dbReference>
<feature type="transmembrane region" description="Helical" evidence="13">
    <location>
        <begin position="212"/>
        <end position="230"/>
    </location>
</feature>
<evidence type="ECO:0000256" key="6">
    <source>
        <dbReference type="ARBA" id="ARBA00022960"/>
    </source>
</evidence>
<dbReference type="AlphaFoldDB" id="A0A059FKC3"/>
<feature type="transmembrane region" description="Helical" evidence="13">
    <location>
        <begin position="372"/>
        <end position="395"/>
    </location>
</feature>
<keyword evidence="9 13" id="KW-0472">Membrane</keyword>
<evidence type="ECO:0000256" key="2">
    <source>
        <dbReference type="ARBA" id="ARBA00022475"/>
    </source>
</evidence>
<sequence length="407" mass="43252">MSRDGSFSGYSRGEARTRTARSLNFDGTSSGILGKLARLPWGFVLLIVAMALIGIAMLYSSTFTNPAEQHLWKLQLIRFVICFGIMIALAMLPLSWWMNLSWLAYAGTILLLLAVEFFGVMGGGAQRWLKIGPVAVQPSEFAKLAVTLALARYYHGMLGANGSRFFIHIGAAVIILIPAALVFLQPDLGTALAIVASGGVVVFLAGLSGRVILAGIGAAAAAVWPVYQFVLEPYQRGRVDTFLAQLFGSSGASTSLGESYQIEQAKIAIGAGGLNGKGWLQGIQSQQDYVPEQHTDFILTVIAEEFGFLGATAILVGFAILLGWSLYTAFQSASSFGRYAAAGATATVAFYVVFNVAMVLGLLPVVGMPLPLISYGGTAMLTAMSCFGLILSAYLHRDDKLNTTGLF</sequence>
<evidence type="ECO:0000256" key="1">
    <source>
        <dbReference type="ARBA" id="ARBA00004141"/>
    </source>
</evidence>
<dbReference type="Proteomes" id="UP000024816">
    <property type="component" value="Unassembled WGS sequence"/>
</dbReference>
<dbReference type="InterPro" id="IPR001182">
    <property type="entry name" value="FtsW/RodA"/>
</dbReference>
<evidence type="ECO:0000313" key="15">
    <source>
        <dbReference type="Proteomes" id="UP000024816"/>
    </source>
</evidence>
<evidence type="ECO:0000256" key="7">
    <source>
        <dbReference type="ARBA" id="ARBA00022984"/>
    </source>
</evidence>
<dbReference type="GO" id="GO:0005886">
    <property type="term" value="C:plasma membrane"/>
    <property type="evidence" value="ECO:0007669"/>
    <property type="project" value="TreeGrafter"/>
</dbReference>
<dbReference type="PANTHER" id="PTHR30474">
    <property type="entry name" value="CELL CYCLE PROTEIN"/>
    <property type="match status" value="1"/>
</dbReference>
<evidence type="ECO:0000256" key="12">
    <source>
        <dbReference type="ARBA" id="ARBA00033270"/>
    </source>
</evidence>
<dbReference type="PROSITE" id="PS00428">
    <property type="entry name" value="FTSW_RODA_SPOVE"/>
    <property type="match status" value="1"/>
</dbReference>
<organism evidence="14 15">
    <name type="scientific">Hyphomonas jannaschiana VP2</name>
    <dbReference type="NCBI Taxonomy" id="1280952"/>
    <lineage>
        <taxon>Bacteria</taxon>
        <taxon>Pseudomonadati</taxon>
        <taxon>Pseudomonadota</taxon>
        <taxon>Alphaproteobacteria</taxon>
        <taxon>Hyphomonadales</taxon>
        <taxon>Hyphomonadaceae</taxon>
        <taxon>Hyphomonas</taxon>
    </lineage>
</organism>
<evidence type="ECO:0000256" key="10">
    <source>
        <dbReference type="ARBA" id="ARBA00023316"/>
    </source>
</evidence>
<reference evidence="14 15" key="1">
    <citation type="journal article" date="2014" name="Antonie Van Leeuwenhoek">
        <title>Hyphomonas beringensis sp. nov. and Hyphomonas chukchiensis sp. nov., isolated from surface seawater of the Bering Sea and Chukchi Sea.</title>
        <authorList>
            <person name="Li C."/>
            <person name="Lai Q."/>
            <person name="Li G."/>
            <person name="Dong C."/>
            <person name="Wang J."/>
            <person name="Liao Y."/>
            <person name="Shao Z."/>
        </authorList>
    </citation>
    <scope>NUCLEOTIDE SEQUENCE [LARGE SCALE GENOMIC DNA]</scope>
    <source>
        <strain evidence="14 15">VP2</strain>
    </source>
</reference>
<dbReference type="GO" id="GO:0009252">
    <property type="term" value="P:peptidoglycan biosynthetic process"/>
    <property type="evidence" value="ECO:0007669"/>
    <property type="project" value="UniProtKB-KW"/>
</dbReference>
<dbReference type="GO" id="GO:0015648">
    <property type="term" value="F:lipid-linked peptidoglycan transporter activity"/>
    <property type="evidence" value="ECO:0007669"/>
    <property type="project" value="TreeGrafter"/>
</dbReference>
<keyword evidence="3" id="KW-0328">Glycosyltransferase</keyword>
<dbReference type="NCBIfam" id="TIGR02210">
    <property type="entry name" value="rodA_shape"/>
    <property type="match status" value="1"/>
</dbReference>
<dbReference type="eggNOG" id="COG0772">
    <property type="taxonomic scope" value="Bacteria"/>
</dbReference>
<keyword evidence="6" id="KW-0133">Cell shape</keyword>